<organism evidence="2 3">
    <name type="scientific">Rhamnusium bicolor</name>
    <dbReference type="NCBI Taxonomy" id="1586634"/>
    <lineage>
        <taxon>Eukaryota</taxon>
        <taxon>Metazoa</taxon>
        <taxon>Ecdysozoa</taxon>
        <taxon>Arthropoda</taxon>
        <taxon>Hexapoda</taxon>
        <taxon>Insecta</taxon>
        <taxon>Pterygota</taxon>
        <taxon>Neoptera</taxon>
        <taxon>Endopterygota</taxon>
        <taxon>Coleoptera</taxon>
        <taxon>Polyphaga</taxon>
        <taxon>Cucujiformia</taxon>
        <taxon>Chrysomeloidea</taxon>
        <taxon>Cerambycidae</taxon>
        <taxon>Lepturinae</taxon>
        <taxon>Rhagiini</taxon>
        <taxon>Rhamnusium</taxon>
    </lineage>
</organism>
<dbReference type="AlphaFoldDB" id="A0AAV8ZQI1"/>
<dbReference type="Pfam" id="PF06080">
    <property type="entry name" value="DUF938"/>
    <property type="match status" value="1"/>
</dbReference>
<proteinExistence type="inferred from homology"/>
<evidence type="ECO:0000256" key="1">
    <source>
        <dbReference type="ARBA" id="ARBA00008308"/>
    </source>
</evidence>
<dbReference type="InterPro" id="IPR029063">
    <property type="entry name" value="SAM-dependent_MTases_sf"/>
</dbReference>
<dbReference type="Proteomes" id="UP001162156">
    <property type="component" value="Unassembled WGS sequence"/>
</dbReference>
<dbReference type="InterPro" id="IPR010342">
    <property type="entry name" value="DUF938"/>
</dbReference>
<dbReference type="PANTHER" id="PTHR20974:SF0">
    <property type="entry name" value="UPF0585 PROTEIN CG18661"/>
    <property type="match status" value="1"/>
</dbReference>
<dbReference type="SUPFAM" id="SSF53335">
    <property type="entry name" value="S-adenosyl-L-methionine-dependent methyltransferases"/>
    <property type="match status" value="1"/>
</dbReference>
<reference evidence="2" key="1">
    <citation type="journal article" date="2023" name="Insect Mol. Biol.">
        <title>Genome sequencing provides insights into the evolution of gene families encoding plant cell wall-degrading enzymes in longhorned beetles.</title>
        <authorList>
            <person name="Shin N.R."/>
            <person name="Okamura Y."/>
            <person name="Kirsch R."/>
            <person name="Pauchet Y."/>
        </authorList>
    </citation>
    <scope>NUCLEOTIDE SEQUENCE</scope>
    <source>
        <strain evidence="2">RBIC_L_NR</strain>
    </source>
</reference>
<evidence type="ECO:0000313" key="2">
    <source>
        <dbReference type="EMBL" id="KAJ8967416.1"/>
    </source>
</evidence>
<evidence type="ECO:0008006" key="4">
    <source>
        <dbReference type="Google" id="ProtNLM"/>
    </source>
</evidence>
<dbReference type="EMBL" id="JANEYF010000856">
    <property type="protein sequence ID" value="KAJ8967416.1"/>
    <property type="molecule type" value="Genomic_DNA"/>
</dbReference>
<accession>A0AAV8ZQI1</accession>
<comment type="similarity">
    <text evidence="1">Belongs to the UPF0585 family.</text>
</comment>
<protein>
    <recommendedName>
        <fullName evidence="4">Methyltransferase-like 26</fullName>
    </recommendedName>
</protein>
<sequence length="210" mass="23902">MASISSQKINYPASERNKTPIFEVLQKHFDKNIDGKVLEISSGTGQHVSYFASHFPRLIFQPSEYETSLFNSIKAYAKDTPTKNIKDPIRIDIVDDWKTWNVSNDFDYVINVNMMHVAPFSCTIGLFKNISAVLKPRGILITYGPYANNGVLEPQSNRDFDSNIRARDPQCGVRDIQDLIKIAESYGIKLLHIYDLPANNKCLIWQKLTS</sequence>
<dbReference type="PANTHER" id="PTHR20974">
    <property type="entry name" value="UPF0585 PROTEIN CG18661"/>
    <property type="match status" value="1"/>
</dbReference>
<keyword evidence="3" id="KW-1185">Reference proteome</keyword>
<name>A0AAV8ZQI1_9CUCU</name>
<dbReference type="Gene3D" id="3.40.50.150">
    <property type="entry name" value="Vaccinia Virus protein VP39"/>
    <property type="match status" value="1"/>
</dbReference>
<evidence type="ECO:0000313" key="3">
    <source>
        <dbReference type="Proteomes" id="UP001162156"/>
    </source>
</evidence>
<comment type="caution">
    <text evidence="2">The sequence shown here is derived from an EMBL/GenBank/DDBJ whole genome shotgun (WGS) entry which is preliminary data.</text>
</comment>
<gene>
    <name evidence="2" type="ORF">NQ314_002923</name>
</gene>